<evidence type="ECO:0000256" key="1">
    <source>
        <dbReference type="SAM" id="SignalP"/>
    </source>
</evidence>
<evidence type="ECO:0008006" key="4">
    <source>
        <dbReference type="Google" id="ProtNLM"/>
    </source>
</evidence>
<feature type="chain" id="PRO_5015466078" description="Outer membrane protein with beta-barrel domain" evidence="1">
    <location>
        <begin position="20"/>
        <end position="215"/>
    </location>
</feature>
<protein>
    <recommendedName>
        <fullName evidence="4">Outer membrane protein with beta-barrel domain</fullName>
    </recommendedName>
</protein>
<gene>
    <name evidence="2" type="ORF">CLV84_3259</name>
</gene>
<evidence type="ECO:0000313" key="2">
    <source>
        <dbReference type="EMBL" id="PPK86333.1"/>
    </source>
</evidence>
<dbReference type="AlphaFoldDB" id="A0A2S6I577"/>
<keyword evidence="1" id="KW-0732">Signal</keyword>
<dbReference type="RefSeq" id="WP_104420776.1">
    <property type="nucleotide sequence ID" value="NZ_PTJC01000006.1"/>
</dbReference>
<dbReference type="EMBL" id="PTJC01000006">
    <property type="protein sequence ID" value="PPK86333.1"/>
    <property type="molecule type" value="Genomic_DNA"/>
</dbReference>
<proteinExistence type="predicted"/>
<keyword evidence="3" id="KW-1185">Reference proteome</keyword>
<organism evidence="2 3">
    <name type="scientific">Neolewinella xylanilytica</name>
    <dbReference type="NCBI Taxonomy" id="1514080"/>
    <lineage>
        <taxon>Bacteria</taxon>
        <taxon>Pseudomonadati</taxon>
        <taxon>Bacteroidota</taxon>
        <taxon>Saprospiria</taxon>
        <taxon>Saprospirales</taxon>
        <taxon>Lewinellaceae</taxon>
        <taxon>Neolewinella</taxon>
    </lineage>
</organism>
<name>A0A2S6I577_9BACT</name>
<sequence length="215" mass="24013">MRYLFLLFGCLLLGSVVSAQVGITGFYNLNEARMVGENADPVNNELDYANGPEIALNYWFRLPKNRIEFQPTVYYARSGERYGWNEAGFQFKTNIYLFDLGTDCDCPTFGKQGPQLEKGFFLQLSPGVSRHWLSTAAENLSGKTAFTLGAGIGIDFGISNLITLTPIAALRYTATDFTDMIFLNRDGLEVSGIRGALTAYQLGIQATFRFDKKRY</sequence>
<dbReference type="Proteomes" id="UP000237662">
    <property type="component" value="Unassembled WGS sequence"/>
</dbReference>
<feature type="signal peptide" evidence="1">
    <location>
        <begin position="1"/>
        <end position="19"/>
    </location>
</feature>
<evidence type="ECO:0000313" key="3">
    <source>
        <dbReference type="Proteomes" id="UP000237662"/>
    </source>
</evidence>
<comment type="caution">
    <text evidence="2">The sequence shown here is derived from an EMBL/GenBank/DDBJ whole genome shotgun (WGS) entry which is preliminary data.</text>
</comment>
<dbReference type="OrthoDB" id="1494387at2"/>
<accession>A0A2S6I577</accession>
<dbReference type="SUPFAM" id="SSF103515">
    <property type="entry name" value="Autotransporter"/>
    <property type="match status" value="1"/>
</dbReference>
<dbReference type="InterPro" id="IPR036709">
    <property type="entry name" value="Autotransporte_beta_dom_sf"/>
</dbReference>
<reference evidence="2 3" key="1">
    <citation type="submission" date="2018-02" db="EMBL/GenBank/DDBJ databases">
        <title>Genomic Encyclopedia of Archaeal and Bacterial Type Strains, Phase II (KMG-II): from individual species to whole genera.</title>
        <authorList>
            <person name="Goeker M."/>
        </authorList>
    </citation>
    <scope>NUCLEOTIDE SEQUENCE [LARGE SCALE GENOMIC DNA]</scope>
    <source>
        <strain evidence="2 3">DSM 29526</strain>
    </source>
</reference>